<evidence type="ECO:0000313" key="1">
    <source>
        <dbReference type="EMBL" id="GCB93468.1"/>
    </source>
</evidence>
<dbReference type="EMBL" id="BHXC01000007">
    <property type="protein sequence ID" value="GCB93468.1"/>
    <property type="molecule type" value="Genomic_DNA"/>
</dbReference>
<organism evidence="1 2">
    <name type="scientific">Streptomyces noursei</name>
    <name type="common">Streptomyces albulus</name>
    <dbReference type="NCBI Taxonomy" id="1971"/>
    <lineage>
        <taxon>Bacteria</taxon>
        <taxon>Bacillati</taxon>
        <taxon>Actinomycetota</taxon>
        <taxon>Actinomycetes</taxon>
        <taxon>Kitasatosporales</taxon>
        <taxon>Streptomycetaceae</taxon>
        <taxon>Streptomyces</taxon>
    </lineage>
</organism>
<name>A0A059W7P9_STRNR</name>
<dbReference type="STRING" id="68570.DC74_5350"/>
<dbReference type="AlphaFoldDB" id="A0A059W7P9"/>
<reference evidence="1 2" key="1">
    <citation type="journal article" date="2019" name="Microbiol. Resour. Announc.">
        <title>Draft Genome Sequence of the Most Traditional epsilon-Poly-l-Lysine Producer, Streptomyces albulus NBRC14147.</title>
        <authorList>
            <person name="Yamanaka K."/>
            <person name="Hamano Y."/>
        </authorList>
    </citation>
    <scope>NUCLEOTIDE SEQUENCE [LARGE SCALE GENOMIC DNA]</scope>
    <source>
        <strain evidence="1 2">NBRC 14147</strain>
    </source>
</reference>
<proteinExistence type="predicted"/>
<dbReference type="RefSeq" id="WP_016573260.1">
    <property type="nucleotide sequence ID" value="NZ_BHXC01000007.1"/>
</dbReference>
<dbReference type="eggNOG" id="ENOG5032CG6">
    <property type="taxonomic scope" value="Bacteria"/>
</dbReference>
<gene>
    <name evidence="1" type="ORF">SALB_06249</name>
</gene>
<sequence length="66" mass="7084">MGALLWLLIPVLAGLIAALWSSWAVRNRRTGDVAELAGYARFRAAMEKQHAAAAAPTVPERVSDPV</sequence>
<protein>
    <submittedName>
        <fullName evidence="1">Uncharacterized protein</fullName>
    </submittedName>
</protein>
<evidence type="ECO:0000313" key="2">
    <source>
        <dbReference type="Proteomes" id="UP000288351"/>
    </source>
</evidence>
<dbReference type="Proteomes" id="UP000288351">
    <property type="component" value="Unassembled WGS sequence"/>
</dbReference>
<comment type="caution">
    <text evidence="1">The sequence shown here is derived from an EMBL/GenBank/DDBJ whole genome shotgun (WGS) entry which is preliminary data.</text>
</comment>
<accession>A0A059W7P9</accession>